<keyword evidence="1" id="KW-1133">Transmembrane helix</keyword>
<protein>
    <submittedName>
        <fullName evidence="2">Uncharacterized protein</fullName>
    </submittedName>
</protein>
<dbReference type="Proteomes" id="UP000284902">
    <property type="component" value="Unassembled WGS sequence"/>
</dbReference>
<comment type="caution">
    <text evidence="2">The sequence shown here is derived from an EMBL/GenBank/DDBJ whole genome shotgun (WGS) entry which is preliminary data.</text>
</comment>
<dbReference type="Gene3D" id="2.50.20.20">
    <property type="match status" value="1"/>
</dbReference>
<evidence type="ECO:0000313" key="4">
    <source>
        <dbReference type="Proteomes" id="UP000260793"/>
    </source>
</evidence>
<organism evidence="2 4">
    <name type="scientific">[Ruminococcus] lactaris</name>
    <dbReference type="NCBI Taxonomy" id="46228"/>
    <lineage>
        <taxon>Bacteria</taxon>
        <taxon>Bacillati</taxon>
        <taxon>Bacillota</taxon>
        <taxon>Clostridia</taxon>
        <taxon>Lachnospirales</taxon>
        <taxon>Lachnospiraceae</taxon>
        <taxon>Mediterraneibacter</taxon>
    </lineage>
</organism>
<keyword evidence="1" id="KW-0812">Transmembrane</keyword>
<proteinExistence type="predicted"/>
<dbReference type="RefSeq" id="WP_005611794.1">
    <property type="nucleotide sequence ID" value="NZ_CABKOA010000012.1"/>
</dbReference>
<evidence type="ECO:0000313" key="3">
    <source>
        <dbReference type="EMBL" id="RHF57321.1"/>
    </source>
</evidence>
<evidence type="ECO:0000313" key="5">
    <source>
        <dbReference type="Proteomes" id="UP000284902"/>
    </source>
</evidence>
<name>A0A3E4LKR1_9FIRM</name>
<dbReference type="AlphaFoldDB" id="A0A3E4LKR1"/>
<dbReference type="InterPro" id="IPR046720">
    <property type="entry name" value="DUF6612"/>
</dbReference>
<sequence>MTDKKIPVSSKRYKRECRYKTGYEGRLEYRGEGRQEYRCKVAAILLLFVLTGMLAGCSGRMTPKRLLADMEENMQNVTSSANHVEVAIQMEDVLDIRNVNMALDLENTTQPPAGYAKGTAKVKIKNAQVSADLEIYQVQEDGKAVTYSRTNDSWVKETTGDSSESHLGVDGDIFRQEGKAMESFHLAKKTVKEDGKECYQMYGDVTGTELMGILGKDMVNAFHLVELPDEDAIRELKIPVIFEIYKDEMLPARILVDMSDVLNELYESYGETSKVNLYSIDLKFTDFDQVDAIEVPEEVKEAAGE</sequence>
<dbReference type="EMBL" id="QRHG01000044">
    <property type="protein sequence ID" value="RHF57321.1"/>
    <property type="molecule type" value="Genomic_DNA"/>
</dbReference>
<dbReference type="Proteomes" id="UP000260793">
    <property type="component" value="Unassembled WGS sequence"/>
</dbReference>
<feature type="transmembrane region" description="Helical" evidence="1">
    <location>
        <begin position="37"/>
        <end position="56"/>
    </location>
</feature>
<dbReference type="EMBL" id="QSQN01000030">
    <property type="protein sequence ID" value="RGK38079.1"/>
    <property type="molecule type" value="Genomic_DNA"/>
</dbReference>
<reference evidence="4 5" key="1">
    <citation type="submission" date="2018-08" db="EMBL/GenBank/DDBJ databases">
        <title>A genome reference for cultivated species of the human gut microbiota.</title>
        <authorList>
            <person name="Zou Y."/>
            <person name="Xue W."/>
            <person name="Luo G."/>
        </authorList>
    </citation>
    <scope>NUCLEOTIDE SEQUENCE [LARGE SCALE GENOMIC DNA]</scope>
    <source>
        <strain evidence="3 5">AM25-1LB</strain>
        <strain evidence="2 4">TF11-7</strain>
    </source>
</reference>
<accession>A0A3E4LKR1</accession>
<evidence type="ECO:0000256" key="1">
    <source>
        <dbReference type="SAM" id="Phobius"/>
    </source>
</evidence>
<dbReference type="GeneID" id="77334238"/>
<keyword evidence="1" id="KW-0472">Membrane</keyword>
<gene>
    <name evidence="3" type="ORF">DW672_12220</name>
    <name evidence="2" type="ORF">DXD17_10910</name>
</gene>
<dbReference type="Pfam" id="PF20316">
    <property type="entry name" value="DUF6612"/>
    <property type="match status" value="1"/>
</dbReference>
<evidence type="ECO:0000313" key="2">
    <source>
        <dbReference type="EMBL" id="RGK38079.1"/>
    </source>
</evidence>